<dbReference type="Proteomes" id="UP000467124">
    <property type="component" value="Unassembled WGS sequence"/>
</dbReference>
<feature type="transmembrane region" description="Helical" evidence="5">
    <location>
        <begin position="12"/>
        <end position="37"/>
    </location>
</feature>
<dbReference type="RefSeq" id="WP_161112394.1">
    <property type="nucleotide sequence ID" value="NZ_WWHY01000001.1"/>
</dbReference>
<evidence type="ECO:0000313" key="9">
    <source>
        <dbReference type="Proteomes" id="UP000467124"/>
    </source>
</evidence>
<sequence length="553" mass="59133">MWWLITRQPGRILTGTLYGTLWMTTVMVPPYLMARAIDDGLRAGRPGALVLWVAAMAAVLLFNVAMSVLRHRTMTQVRMDAAHRTMRVVNGHSTVLGSSLARRVSSGELSTVQAADVMLIAHILTMTGPGVGAVIAYVGVAVLLVGISPLLGAIVVIGVPVLAVVIGPLLGRLQDRERSYREHQGETTALAADIVSGLRVLCGIGGKDHFARRYRDRSGELLHQGYRVSETTSWFQAVTYCLPVIFLGAVTWVAARLTLDGQITVGEAVAVYGYVALLIIPILFLIEGATGLVQGLVSVRRVLRVLTLEPPLAGSGMNRPGPEEDAELVDPASGVTVPPGRCTALVSASPEEAAAVADRLCRHTDSDVLWGGIPLRDVGLNEVRERLLLCDNESYLFAGSLREVLDPHGRFPDEELRAALRTAGAVDVLTSLPDGLDSRVEPQGRNLSGGQRQRVRLARAVLASPEVLALVEPTSAVDAHTEAAIAERLVEARIGRTTVVVGTSPLLLDRADRIVLLVDGTAVAVGTHGELIASRRDYRALVLRGADEEGERA</sequence>
<dbReference type="AlphaFoldDB" id="A0A7K2IT71"/>
<keyword evidence="8" id="KW-0547">Nucleotide-binding</keyword>
<keyword evidence="4 5" id="KW-0472">Membrane</keyword>
<evidence type="ECO:0000259" key="7">
    <source>
        <dbReference type="PROSITE" id="PS50929"/>
    </source>
</evidence>
<evidence type="ECO:0000256" key="5">
    <source>
        <dbReference type="SAM" id="Phobius"/>
    </source>
</evidence>
<keyword evidence="3 5" id="KW-1133">Transmembrane helix</keyword>
<dbReference type="PROSITE" id="PS50929">
    <property type="entry name" value="ABC_TM1F"/>
    <property type="match status" value="1"/>
</dbReference>
<dbReference type="Gene3D" id="3.40.50.300">
    <property type="entry name" value="P-loop containing nucleotide triphosphate hydrolases"/>
    <property type="match status" value="1"/>
</dbReference>
<dbReference type="EMBL" id="WWHY01000001">
    <property type="protein sequence ID" value="MYR33047.1"/>
    <property type="molecule type" value="Genomic_DNA"/>
</dbReference>
<comment type="caution">
    <text evidence="8">The sequence shown here is derived from an EMBL/GenBank/DDBJ whole genome shotgun (WGS) entry which is preliminary data.</text>
</comment>
<dbReference type="InterPro" id="IPR011527">
    <property type="entry name" value="ABC1_TM_dom"/>
</dbReference>
<evidence type="ECO:0000256" key="1">
    <source>
        <dbReference type="ARBA" id="ARBA00004651"/>
    </source>
</evidence>
<dbReference type="GO" id="GO:0005886">
    <property type="term" value="C:plasma membrane"/>
    <property type="evidence" value="ECO:0007669"/>
    <property type="project" value="UniProtKB-SubCell"/>
</dbReference>
<feature type="transmembrane region" description="Helical" evidence="5">
    <location>
        <begin position="119"/>
        <end position="144"/>
    </location>
</feature>
<feature type="transmembrane region" description="Helical" evidence="5">
    <location>
        <begin position="271"/>
        <end position="297"/>
    </location>
</feature>
<protein>
    <submittedName>
        <fullName evidence="8">ATP-binding cassette domain-containing protein</fullName>
    </submittedName>
</protein>
<dbReference type="SUPFAM" id="SSF52540">
    <property type="entry name" value="P-loop containing nucleoside triphosphate hydrolases"/>
    <property type="match status" value="1"/>
</dbReference>
<feature type="transmembrane region" description="Helical" evidence="5">
    <location>
        <begin position="150"/>
        <end position="171"/>
    </location>
</feature>
<dbReference type="InterPro" id="IPR039421">
    <property type="entry name" value="Type_1_exporter"/>
</dbReference>
<feature type="transmembrane region" description="Helical" evidence="5">
    <location>
        <begin position="49"/>
        <end position="69"/>
    </location>
</feature>
<dbReference type="Gene3D" id="1.20.1560.10">
    <property type="entry name" value="ABC transporter type 1, transmembrane domain"/>
    <property type="match status" value="1"/>
</dbReference>
<evidence type="ECO:0000256" key="4">
    <source>
        <dbReference type="ARBA" id="ARBA00023136"/>
    </source>
</evidence>
<evidence type="ECO:0000256" key="3">
    <source>
        <dbReference type="ARBA" id="ARBA00022989"/>
    </source>
</evidence>
<dbReference type="InterPro" id="IPR003439">
    <property type="entry name" value="ABC_transporter-like_ATP-bd"/>
</dbReference>
<dbReference type="PANTHER" id="PTHR43394:SF1">
    <property type="entry name" value="ATP-BINDING CASSETTE SUB-FAMILY B MEMBER 10, MITOCHONDRIAL"/>
    <property type="match status" value="1"/>
</dbReference>
<proteinExistence type="predicted"/>
<dbReference type="GO" id="GO:0016887">
    <property type="term" value="F:ATP hydrolysis activity"/>
    <property type="evidence" value="ECO:0007669"/>
    <property type="project" value="InterPro"/>
</dbReference>
<dbReference type="PANTHER" id="PTHR43394">
    <property type="entry name" value="ATP-DEPENDENT PERMEASE MDL1, MITOCHONDRIAL"/>
    <property type="match status" value="1"/>
</dbReference>
<evidence type="ECO:0000259" key="6">
    <source>
        <dbReference type="PROSITE" id="PS50893"/>
    </source>
</evidence>
<keyword evidence="2 5" id="KW-0812">Transmembrane</keyword>
<dbReference type="GO" id="GO:0005524">
    <property type="term" value="F:ATP binding"/>
    <property type="evidence" value="ECO:0007669"/>
    <property type="project" value="UniProtKB-KW"/>
</dbReference>
<organism evidence="8 9">
    <name type="scientific">Nocardiopsis alba</name>
    <dbReference type="NCBI Taxonomy" id="53437"/>
    <lineage>
        <taxon>Bacteria</taxon>
        <taxon>Bacillati</taxon>
        <taxon>Actinomycetota</taxon>
        <taxon>Actinomycetes</taxon>
        <taxon>Streptosporangiales</taxon>
        <taxon>Nocardiopsidaceae</taxon>
        <taxon>Nocardiopsis</taxon>
    </lineage>
</organism>
<comment type="subcellular location">
    <subcellularLocation>
        <location evidence="1">Cell membrane</location>
        <topology evidence="1">Multi-pass membrane protein</topology>
    </subcellularLocation>
</comment>
<dbReference type="CDD" id="cd07346">
    <property type="entry name" value="ABC_6TM_exporters"/>
    <property type="match status" value="1"/>
</dbReference>
<dbReference type="InterPro" id="IPR027417">
    <property type="entry name" value="P-loop_NTPase"/>
</dbReference>
<dbReference type="GO" id="GO:0015421">
    <property type="term" value="F:ABC-type oligopeptide transporter activity"/>
    <property type="evidence" value="ECO:0007669"/>
    <property type="project" value="TreeGrafter"/>
</dbReference>
<name>A0A7K2IT71_9ACTN</name>
<dbReference type="PROSITE" id="PS00211">
    <property type="entry name" value="ABC_TRANSPORTER_1"/>
    <property type="match status" value="1"/>
</dbReference>
<dbReference type="InterPro" id="IPR017871">
    <property type="entry name" value="ABC_transporter-like_CS"/>
</dbReference>
<dbReference type="InterPro" id="IPR036640">
    <property type="entry name" value="ABC1_TM_sf"/>
</dbReference>
<dbReference type="Pfam" id="PF00664">
    <property type="entry name" value="ABC_membrane"/>
    <property type="match status" value="1"/>
</dbReference>
<keyword evidence="8" id="KW-0067">ATP-binding</keyword>
<evidence type="ECO:0000313" key="8">
    <source>
        <dbReference type="EMBL" id="MYR33047.1"/>
    </source>
</evidence>
<gene>
    <name evidence="8" type="ORF">GTW20_12445</name>
</gene>
<feature type="transmembrane region" description="Helical" evidence="5">
    <location>
        <begin position="237"/>
        <end position="259"/>
    </location>
</feature>
<dbReference type="PROSITE" id="PS50893">
    <property type="entry name" value="ABC_TRANSPORTER_2"/>
    <property type="match status" value="1"/>
</dbReference>
<reference evidence="8 9" key="1">
    <citation type="journal article" date="2019" name="Nat. Commun.">
        <title>The antimicrobial potential of Streptomyces from insect microbiomes.</title>
        <authorList>
            <person name="Chevrette M.G."/>
            <person name="Carlson C.M."/>
            <person name="Ortega H.E."/>
            <person name="Thomas C."/>
            <person name="Ananiev G.E."/>
            <person name="Barns K.J."/>
            <person name="Book A.J."/>
            <person name="Cagnazzo J."/>
            <person name="Carlos C."/>
            <person name="Flanigan W."/>
            <person name="Grubbs K.J."/>
            <person name="Horn H.A."/>
            <person name="Hoffmann F.M."/>
            <person name="Klassen J.L."/>
            <person name="Knack J.J."/>
            <person name="Lewin G.R."/>
            <person name="McDonald B.R."/>
            <person name="Muller L."/>
            <person name="Melo W.G.P."/>
            <person name="Pinto-Tomas A.A."/>
            <person name="Schmitz A."/>
            <person name="Wendt-Pienkowski E."/>
            <person name="Wildman S."/>
            <person name="Zhao M."/>
            <person name="Zhang F."/>
            <person name="Bugni T.S."/>
            <person name="Andes D.R."/>
            <person name="Pupo M.T."/>
            <person name="Currie C.R."/>
        </authorList>
    </citation>
    <scope>NUCLEOTIDE SEQUENCE [LARGE SCALE GENOMIC DNA]</scope>
    <source>
        <strain evidence="8 9">SID5840</strain>
    </source>
</reference>
<dbReference type="SUPFAM" id="SSF90123">
    <property type="entry name" value="ABC transporter transmembrane region"/>
    <property type="match status" value="1"/>
</dbReference>
<accession>A0A7K2IT71</accession>
<dbReference type="Pfam" id="PF00005">
    <property type="entry name" value="ABC_tran"/>
    <property type="match status" value="1"/>
</dbReference>
<evidence type="ECO:0000256" key="2">
    <source>
        <dbReference type="ARBA" id="ARBA00022692"/>
    </source>
</evidence>
<feature type="domain" description="ABC transmembrane type-1" evidence="7">
    <location>
        <begin position="13"/>
        <end position="294"/>
    </location>
</feature>
<feature type="domain" description="ABC transporter" evidence="6">
    <location>
        <begin position="297"/>
        <end position="544"/>
    </location>
</feature>